<organism evidence="2 3">
    <name type="scientific">Streptomyces lonarensis</name>
    <dbReference type="NCBI Taxonomy" id="700599"/>
    <lineage>
        <taxon>Bacteria</taxon>
        <taxon>Bacillati</taxon>
        <taxon>Actinomycetota</taxon>
        <taxon>Actinomycetes</taxon>
        <taxon>Kitasatosporales</taxon>
        <taxon>Streptomycetaceae</taxon>
        <taxon>Streptomyces</taxon>
    </lineage>
</organism>
<accession>A0A7X6HXL4</accession>
<comment type="caution">
    <text evidence="2">The sequence shown here is derived from an EMBL/GenBank/DDBJ whole genome shotgun (WGS) entry which is preliminary data.</text>
</comment>
<dbReference type="Proteomes" id="UP000578686">
    <property type="component" value="Unassembled WGS sequence"/>
</dbReference>
<proteinExistence type="predicted"/>
<gene>
    <name evidence="2" type="ORF">HCN56_02380</name>
</gene>
<evidence type="ECO:0000256" key="1">
    <source>
        <dbReference type="SAM" id="MobiDB-lite"/>
    </source>
</evidence>
<sequence length="742" mass="79619">MKLLFDADADAAGEGVGGGQGEGFEATRDILVRLTSEYDEQQRGAEAGGLDEFSVVQALEYRHRATTDGRLALWREEHVRALLLEWLPRNVTVLPQESDEHDAPGAVATLVEFLAVSGLLDSRSDDPGRLRDVAESLRQAHTEAREDPRLMGPATFWMLTAARSGVDVRDERALERFLADVRAGRVKYDEAVLAEVMTNQFLGGLVGAGPGGHSLLAERMPPLPVVDLGGDEALREAAAGVDVLGQLAEVARWLGKEGRPLTRTGRLKTADALELARHLGTDRGLGEAARPLNHLAGDDFRHIRRADQLPYLRLLVDWAHKARLVRVYGGCLVAVAGARTVREDPLALAARALTALPALRDPLLAGPESDTRSPLYPCFDLLLTDVLAALYAMPVGTPWPMLWHTVCQGELYDGRQLDGGADIDSPAELRVVLDLLVRTGMIVFERGPADASVLDGLRTLAAENGSSGPATLLGPGGPDGAARLHELLRSCEGDDVELLRLTPLGTYAVRASLTTLGRSAPALGELRTADATTLLATLHDEYDDQHTSTELAGWVEAAGGWDAARPALADALQRVHLHARRNSLLRMLVAELPDGHGPGLIRWLRTDPDLAPSALLVGQEEAAEAALVRGEAPGQDTDDTLDDREYALAVAESLLLMWELDGENGLLEGAGRAGAGAETLTAMLRVARTSGHPDTSGLKRLAGIDVAALRRRSAQLGRLRAAAARKRKPDSAKKKGRGKKRR</sequence>
<protein>
    <submittedName>
        <fullName evidence="2">Uncharacterized protein</fullName>
    </submittedName>
</protein>
<reference evidence="2 3" key="1">
    <citation type="submission" date="2020-03" db="EMBL/GenBank/DDBJ databases">
        <title>Draft genome of Streptomyces sp. ventii, isolated from the Axial Seamount in the Pacific Ocean, and resequencing of the two type strains Streptomyces lonarensis strain NCL 716 and Streptomyces bohaiensis strain 11A07.</title>
        <authorList>
            <person name="Loughran R.M."/>
            <person name="Pfannmuller K.M."/>
            <person name="Wasson B.J."/>
            <person name="Deadmond M.C."/>
            <person name="Paddock B.E."/>
            <person name="Koyack M.J."/>
            <person name="Gallegos D.A."/>
            <person name="Mitchell E.A."/>
            <person name="Ushijima B."/>
            <person name="Saw J.H."/>
            <person name="Mcphail K.L."/>
            <person name="Videau P."/>
        </authorList>
    </citation>
    <scope>NUCLEOTIDE SEQUENCE [LARGE SCALE GENOMIC DNA]</scope>
    <source>
        <strain evidence="2 3">NCL716</strain>
    </source>
</reference>
<evidence type="ECO:0000313" key="2">
    <source>
        <dbReference type="EMBL" id="NJQ04455.1"/>
    </source>
</evidence>
<keyword evidence="3" id="KW-1185">Reference proteome</keyword>
<dbReference type="EMBL" id="JAAVJD010000007">
    <property type="protein sequence ID" value="NJQ04455.1"/>
    <property type="molecule type" value="Genomic_DNA"/>
</dbReference>
<feature type="region of interest" description="Disordered" evidence="1">
    <location>
        <begin position="717"/>
        <end position="742"/>
    </location>
</feature>
<dbReference type="AlphaFoldDB" id="A0A7X6HXL4"/>
<feature type="compositionally biased region" description="Basic residues" evidence="1">
    <location>
        <begin position="723"/>
        <end position="742"/>
    </location>
</feature>
<evidence type="ECO:0000313" key="3">
    <source>
        <dbReference type="Proteomes" id="UP000578686"/>
    </source>
</evidence>
<name>A0A7X6HXL4_9ACTN</name>
<dbReference type="RefSeq" id="WP_167967755.1">
    <property type="nucleotide sequence ID" value="NZ_BHZG01000020.1"/>
</dbReference>